<dbReference type="PANTHER" id="PTHR48047">
    <property type="entry name" value="GLYCOSYLTRANSFERASE"/>
    <property type="match status" value="1"/>
</dbReference>
<evidence type="ECO:0000256" key="2">
    <source>
        <dbReference type="ARBA" id="ARBA00022676"/>
    </source>
</evidence>
<organism evidence="3">
    <name type="scientific">Rhizophora mucronata</name>
    <name type="common">Asiatic mangrove</name>
    <dbReference type="NCBI Taxonomy" id="61149"/>
    <lineage>
        <taxon>Eukaryota</taxon>
        <taxon>Viridiplantae</taxon>
        <taxon>Streptophyta</taxon>
        <taxon>Embryophyta</taxon>
        <taxon>Tracheophyta</taxon>
        <taxon>Spermatophyta</taxon>
        <taxon>Magnoliopsida</taxon>
        <taxon>eudicotyledons</taxon>
        <taxon>Gunneridae</taxon>
        <taxon>Pentapetalae</taxon>
        <taxon>rosids</taxon>
        <taxon>fabids</taxon>
        <taxon>Malpighiales</taxon>
        <taxon>Rhizophoraceae</taxon>
        <taxon>Rhizophora</taxon>
    </lineage>
</organism>
<dbReference type="EMBL" id="GGEC01071795">
    <property type="protein sequence ID" value="MBX52279.1"/>
    <property type="molecule type" value="Transcribed_RNA"/>
</dbReference>
<accession>A0A2P2PC86</accession>
<dbReference type="GO" id="GO:0035251">
    <property type="term" value="F:UDP-glucosyltransferase activity"/>
    <property type="evidence" value="ECO:0007669"/>
    <property type="project" value="TreeGrafter"/>
</dbReference>
<sequence length="110" mass="12289">MITWPLFAEQFFNEKLVVEILSIGVPIGVGVPVRWGDEERVGVLVNKDAVKKAVSMLMDCGEEGENRRKRAAKLGEMATKSMEFGGSSYLNLTLLIQDIMHMQQQSEETS</sequence>
<dbReference type="SUPFAM" id="SSF53756">
    <property type="entry name" value="UDP-Glycosyltransferase/glycogen phosphorylase"/>
    <property type="match status" value="1"/>
</dbReference>
<evidence type="ECO:0000256" key="1">
    <source>
        <dbReference type="ARBA" id="ARBA00009995"/>
    </source>
</evidence>
<comment type="similarity">
    <text evidence="1">Belongs to the UDP-glycosyltransferase family.</text>
</comment>
<dbReference type="AlphaFoldDB" id="A0A2P2PC86"/>
<dbReference type="PANTHER" id="PTHR48047:SF143">
    <property type="entry name" value="UDP-GLYCOSYLTRANSFERASE 73D1"/>
    <property type="match status" value="1"/>
</dbReference>
<protein>
    <submittedName>
        <fullName evidence="3">Uncharacterized protein</fullName>
    </submittedName>
</protein>
<proteinExistence type="inferred from homology"/>
<keyword evidence="2" id="KW-0808">Transferase</keyword>
<dbReference type="Gene3D" id="3.40.50.2000">
    <property type="entry name" value="Glycogen Phosphorylase B"/>
    <property type="match status" value="2"/>
</dbReference>
<reference evidence="3" key="1">
    <citation type="submission" date="2018-02" db="EMBL/GenBank/DDBJ databases">
        <title>Rhizophora mucronata_Transcriptome.</title>
        <authorList>
            <person name="Meera S.P."/>
            <person name="Sreeshan A."/>
            <person name="Augustine A."/>
        </authorList>
    </citation>
    <scope>NUCLEOTIDE SEQUENCE</scope>
    <source>
        <tissue evidence="3">Leaf</tissue>
    </source>
</reference>
<name>A0A2P2PC86_RHIMU</name>
<keyword evidence="2" id="KW-0328">Glycosyltransferase</keyword>
<evidence type="ECO:0000313" key="3">
    <source>
        <dbReference type="EMBL" id="MBX52279.1"/>
    </source>
</evidence>